<keyword evidence="2" id="KW-1185">Reference proteome</keyword>
<evidence type="ECO:0000313" key="2">
    <source>
        <dbReference type="Proteomes" id="UP000186817"/>
    </source>
</evidence>
<comment type="caution">
    <text evidence="1">The sequence shown here is derived from an EMBL/GenBank/DDBJ whole genome shotgun (WGS) entry which is preliminary data.</text>
</comment>
<sequence length="97" mass="10780">MPACTCKLDGVADSWATDVRVVQRIHSDKAFIVAPGDEELKCSIKHVAHNDFILKPLLLKMADEPAWALFSLATVHKEFQRLLAKVQVKLDANAVKL</sequence>
<dbReference type="Proteomes" id="UP000186817">
    <property type="component" value="Unassembled WGS sequence"/>
</dbReference>
<evidence type="ECO:0000313" key="1">
    <source>
        <dbReference type="EMBL" id="OLP88055.1"/>
    </source>
</evidence>
<feature type="non-terminal residue" evidence="1">
    <location>
        <position position="97"/>
    </location>
</feature>
<proteinExistence type="predicted"/>
<dbReference type="OrthoDB" id="10284342at2759"/>
<dbReference type="EMBL" id="LSRX01000830">
    <property type="protein sequence ID" value="OLP88055.1"/>
    <property type="molecule type" value="Genomic_DNA"/>
</dbReference>
<organism evidence="1 2">
    <name type="scientific">Symbiodinium microadriaticum</name>
    <name type="common">Dinoflagellate</name>
    <name type="synonym">Zooxanthella microadriatica</name>
    <dbReference type="NCBI Taxonomy" id="2951"/>
    <lineage>
        <taxon>Eukaryota</taxon>
        <taxon>Sar</taxon>
        <taxon>Alveolata</taxon>
        <taxon>Dinophyceae</taxon>
        <taxon>Suessiales</taxon>
        <taxon>Symbiodiniaceae</taxon>
        <taxon>Symbiodinium</taxon>
    </lineage>
</organism>
<accession>A0A1Q9CYR8</accession>
<name>A0A1Q9CYR8_SYMMI</name>
<protein>
    <submittedName>
        <fullName evidence="1">Uncharacterized protein</fullName>
    </submittedName>
</protein>
<gene>
    <name evidence="1" type="ORF">AK812_SmicGene30641</name>
</gene>
<reference evidence="1 2" key="1">
    <citation type="submission" date="2016-02" db="EMBL/GenBank/DDBJ databases">
        <title>Genome analysis of coral dinoflagellate symbionts highlights evolutionary adaptations to a symbiotic lifestyle.</title>
        <authorList>
            <person name="Aranda M."/>
            <person name="Li Y."/>
            <person name="Liew Y.J."/>
            <person name="Baumgarten S."/>
            <person name="Simakov O."/>
            <person name="Wilson M."/>
            <person name="Piel J."/>
            <person name="Ashoor H."/>
            <person name="Bougouffa S."/>
            <person name="Bajic V.B."/>
            <person name="Ryu T."/>
            <person name="Ravasi T."/>
            <person name="Bayer T."/>
            <person name="Micklem G."/>
            <person name="Kim H."/>
            <person name="Bhak J."/>
            <person name="Lajeunesse T.C."/>
            <person name="Voolstra C.R."/>
        </authorList>
    </citation>
    <scope>NUCLEOTIDE SEQUENCE [LARGE SCALE GENOMIC DNA]</scope>
    <source>
        <strain evidence="1 2">CCMP2467</strain>
    </source>
</reference>
<dbReference type="AlphaFoldDB" id="A0A1Q9CYR8"/>